<name>I4BZY6_DESTA</name>
<feature type="region of interest" description="Disordered" evidence="1">
    <location>
        <begin position="62"/>
        <end position="87"/>
    </location>
</feature>
<dbReference type="KEGG" id="dti:Desti_0129"/>
<keyword evidence="3" id="KW-1185">Reference proteome</keyword>
<reference evidence="3" key="1">
    <citation type="submission" date="2012-06" db="EMBL/GenBank/DDBJ databases">
        <title>Complete sequence of chromosome of Desulfomonile tiedjei DSM 6799.</title>
        <authorList>
            <person name="Lucas S."/>
            <person name="Copeland A."/>
            <person name="Lapidus A."/>
            <person name="Glavina del Rio T."/>
            <person name="Dalin E."/>
            <person name="Tice H."/>
            <person name="Bruce D."/>
            <person name="Goodwin L."/>
            <person name="Pitluck S."/>
            <person name="Peters L."/>
            <person name="Ovchinnikova G."/>
            <person name="Zeytun A."/>
            <person name="Lu M."/>
            <person name="Kyrpides N."/>
            <person name="Mavromatis K."/>
            <person name="Ivanova N."/>
            <person name="Brettin T."/>
            <person name="Detter J.C."/>
            <person name="Han C."/>
            <person name="Larimer F."/>
            <person name="Land M."/>
            <person name="Hauser L."/>
            <person name="Markowitz V."/>
            <person name="Cheng J.-F."/>
            <person name="Hugenholtz P."/>
            <person name="Woyke T."/>
            <person name="Wu D."/>
            <person name="Spring S."/>
            <person name="Schroeder M."/>
            <person name="Brambilla E."/>
            <person name="Klenk H.-P."/>
            <person name="Eisen J.A."/>
        </authorList>
    </citation>
    <scope>NUCLEOTIDE SEQUENCE [LARGE SCALE GENOMIC DNA]</scope>
    <source>
        <strain evidence="3">ATCC 49306 / DSM 6799 / DCB-1</strain>
    </source>
</reference>
<dbReference type="AlphaFoldDB" id="I4BZY6"/>
<protein>
    <submittedName>
        <fullName evidence="2">Uncharacterized protein</fullName>
    </submittedName>
</protein>
<evidence type="ECO:0000256" key="1">
    <source>
        <dbReference type="SAM" id="MobiDB-lite"/>
    </source>
</evidence>
<dbReference type="EMBL" id="CP003360">
    <property type="protein sequence ID" value="AFM22877.1"/>
    <property type="molecule type" value="Genomic_DNA"/>
</dbReference>
<accession>I4BZY6</accession>
<gene>
    <name evidence="2" type="ordered locus">Desti_0129</name>
</gene>
<evidence type="ECO:0000313" key="3">
    <source>
        <dbReference type="Proteomes" id="UP000006055"/>
    </source>
</evidence>
<proteinExistence type="predicted"/>
<dbReference type="STRING" id="706587.Desti_0129"/>
<sequence length="87" mass="9809">MQGHSAIAKLAARMMIRDWTAQIRELEYPLQLRAGDSVYGEIVLEVTGRTAYMHPRLNNRALPLSHDDKSVKPIRAKTPLADSQEPL</sequence>
<organism evidence="2 3">
    <name type="scientific">Desulfomonile tiedjei (strain ATCC 49306 / DSM 6799 / DCB-1)</name>
    <dbReference type="NCBI Taxonomy" id="706587"/>
    <lineage>
        <taxon>Bacteria</taxon>
        <taxon>Pseudomonadati</taxon>
        <taxon>Thermodesulfobacteriota</taxon>
        <taxon>Desulfomonilia</taxon>
        <taxon>Desulfomonilales</taxon>
        <taxon>Desulfomonilaceae</taxon>
        <taxon>Desulfomonile</taxon>
    </lineage>
</organism>
<dbReference type="HOGENOM" id="CLU_2478329_0_0_7"/>
<evidence type="ECO:0000313" key="2">
    <source>
        <dbReference type="EMBL" id="AFM22877.1"/>
    </source>
</evidence>
<dbReference type="Proteomes" id="UP000006055">
    <property type="component" value="Chromosome"/>
</dbReference>